<keyword evidence="5" id="KW-0046">Antibiotic resistance</keyword>
<feature type="transmembrane region" description="Helical" evidence="6">
    <location>
        <begin position="26"/>
        <end position="45"/>
    </location>
</feature>
<protein>
    <submittedName>
        <fullName evidence="8">ABC-2 type transport system permease protein</fullName>
    </submittedName>
</protein>
<feature type="transmembrane region" description="Helical" evidence="6">
    <location>
        <begin position="176"/>
        <end position="194"/>
    </location>
</feature>
<dbReference type="Proteomes" id="UP000240542">
    <property type="component" value="Unassembled WGS sequence"/>
</dbReference>
<comment type="caution">
    <text evidence="8">The sequence shown here is derived from an EMBL/GenBank/DDBJ whole genome shotgun (WGS) entry which is preliminary data.</text>
</comment>
<accession>A0A2P8DSR4</accession>
<organism evidence="8 9">
    <name type="scientific">Murinocardiopsis flavida</name>
    <dbReference type="NCBI Taxonomy" id="645275"/>
    <lineage>
        <taxon>Bacteria</taxon>
        <taxon>Bacillati</taxon>
        <taxon>Actinomycetota</taxon>
        <taxon>Actinomycetes</taxon>
        <taxon>Streptosporangiales</taxon>
        <taxon>Nocardiopsidaceae</taxon>
        <taxon>Murinocardiopsis</taxon>
    </lineage>
</organism>
<evidence type="ECO:0000256" key="6">
    <source>
        <dbReference type="SAM" id="Phobius"/>
    </source>
</evidence>
<evidence type="ECO:0000256" key="3">
    <source>
        <dbReference type="ARBA" id="ARBA00022989"/>
    </source>
</evidence>
<keyword evidence="4 6" id="KW-0472">Membrane</keyword>
<reference evidence="8 9" key="1">
    <citation type="submission" date="2018-03" db="EMBL/GenBank/DDBJ databases">
        <title>Genomic Encyclopedia of Archaeal and Bacterial Type Strains, Phase II (KMG-II): from individual species to whole genera.</title>
        <authorList>
            <person name="Goeker M."/>
        </authorList>
    </citation>
    <scope>NUCLEOTIDE SEQUENCE [LARGE SCALE GENOMIC DNA]</scope>
    <source>
        <strain evidence="8 9">DSM 45312</strain>
    </source>
</reference>
<dbReference type="EMBL" id="PYGA01000002">
    <property type="protein sequence ID" value="PSL00235.1"/>
    <property type="molecule type" value="Genomic_DNA"/>
</dbReference>
<feature type="transmembrane region" description="Helical" evidence="6">
    <location>
        <begin position="65"/>
        <end position="90"/>
    </location>
</feature>
<dbReference type="PANTHER" id="PTHR43027:SF2">
    <property type="entry name" value="TRANSPORT PERMEASE PROTEIN"/>
    <property type="match status" value="1"/>
</dbReference>
<keyword evidence="9" id="KW-1185">Reference proteome</keyword>
<sequence length="255" mass="26019">MSTDIHARHPGPRSWLAMVRYEGTMVARDTAGLIVPIGLPLLILVTSSSAVGDEVIANGRTALDLYVIPLVLTMVIASIGVINMPSFLAYYRRAGILRRLSVTPASPVMVLVAQVAVSAIQAAFGIAVALTVAFTVFDANPPADLGATVLVFLLAMAAMYAVGMIVAAVSPTPNSAVAIGLVAFLGLGALGGMFGGRAALPDAVAAIGERLPFGAAVEALAMAWAGGAVDPLHLLSLGATVVVGTVIAAAFFRWD</sequence>
<evidence type="ECO:0000256" key="2">
    <source>
        <dbReference type="ARBA" id="ARBA00022692"/>
    </source>
</evidence>
<dbReference type="PIRSF" id="PIRSF006648">
    <property type="entry name" value="DrrB"/>
    <property type="match status" value="1"/>
</dbReference>
<evidence type="ECO:0000256" key="4">
    <source>
        <dbReference type="ARBA" id="ARBA00023136"/>
    </source>
</evidence>
<evidence type="ECO:0000256" key="1">
    <source>
        <dbReference type="ARBA" id="ARBA00004141"/>
    </source>
</evidence>
<gene>
    <name evidence="8" type="ORF">CLV63_102362</name>
</gene>
<evidence type="ECO:0000259" key="7">
    <source>
        <dbReference type="Pfam" id="PF01061"/>
    </source>
</evidence>
<keyword evidence="2 6" id="KW-0812">Transmembrane</keyword>
<comment type="subcellular location">
    <subcellularLocation>
        <location evidence="1">Membrane</location>
        <topology evidence="1">Multi-pass membrane protein</topology>
    </subcellularLocation>
</comment>
<dbReference type="GO" id="GO:0043190">
    <property type="term" value="C:ATP-binding cassette (ABC) transporter complex"/>
    <property type="evidence" value="ECO:0007669"/>
    <property type="project" value="InterPro"/>
</dbReference>
<dbReference type="GO" id="GO:0140359">
    <property type="term" value="F:ABC-type transporter activity"/>
    <property type="evidence" value="ECO:0007669"/>
    <property type="project" value="InterPro"/>
</dbReference>
<feature type="transmembrane region" description="Helical" evidence="6">
    <location>
        <begin position="149"/>
        <end position="169"/>
    </location>
</feature>
<dbReference type="PANTHER" id="PTHR43027">
    <property type="entry name" value="DOXORUBICIN RESISTANCE ABC TRANSPORTER PERMEASE PROTEIN DRRC-RELATED"/>
    <property type="match status" value="1"/>
</dbReference>
<dbReference type="InterPro" id="IPR013525">
    <property type="entry name" value="ABC2_TM"/>
</dbReference>
<evidence type="ECO:0000313" key="9">
    <source>
        <dbReference type="Proteomes" id="UP000240542"/>
    </source>
</evidence>
<dbReference type="InterPro" id="IPR000412">
    <property type="entry name" value="ABC_2_transport"/>
</dbReference>
<evidence type="ECO:0000313" key="8">
    <source>
        <dbReference type="EMBL" id="PSL00235.1"/>
    </source>
</evidence>
<feature type="transmembrane region" description="Helical" evidence="6">
    <location>
        <begin position="232"/>
        <end position="252"/>
    </location>
</feature>
<dbReference type="GO" id="GO:0046677">
    <property type="term" value="P:response to antibiotic"/>
    <property type="evidence" value="ECO:0007669"/>
    <property type="project" value="UniProtKB-KW"/>
</dbReference>
<proteinExistence type="predicted"/>
<feature type="domain" description="ABC-2 type transporter transmembrane" evidence="7">
    <location>
        <begin position="16"/>
        <end position="220"/>
    </location>
</feature>
<dbReference type="AlphaFoldDB" id="A0A2P8DSR4"/>
<keyword evidence="3 6" id="KW-1133">Transmembrane helix</keyword>
<dbReference type="Pfam" id="PF01061">
    <property type="entry name" value="ABC2_membrane"/>
    <property type="match status" value="1"/>
</dbReference>
<dbReference type="RefSeq" id="WP_106581570.1">
    <property type="nucleotide sequence ID" value="NZ_PYGA01000002.1"/>
</dbReference>
<dbReference type="InterPro" id="IPR052902">
    <property type="entry name" value="ABC-2_transporter"/>
</dbReference>
<dbReference type="OrthoDB" id="3217868at2"/>
<evidence type="ECO:0000256" key="5">
    <source>
        <dbReference type="ARBA" id="ARBA00023251"/>
    </source>
</evidence>
<feature type="transmembrane region" description="Helical" evidence="6">
    <location>
        <begin position="111"/>
        <end position="137"/>
    </location>
</feature>
<name>A0A2P8DSR4_9ACTN</name>